<evidence type="ECO:0000313" key="4">
    <source>
        <dbReference type="Proteomes" id="UP000635071"/>
    </source>
</evidence>
<accession>A0A917A199</accession>
<dbReference type="RefSeq" id="WP_188764077.1">
    <property type="nucleotide sequence ID" value="NZ_BMJM01000015.1"/>
</dbReference>
<dbReference type="EMBL" id="BMJM01000015">
    <property type="protein sequence ID" value="GGE20908.1"/>
    <property type="molecule type" value="Genomic_DNA"/>
</dbReference>
<evidence type="ECO:0000259" key="2">
    <source>
        <dbReference type="Pfam" id="PF06724"/>
    </source>
</evidence>
<keyword evidence="1" id="KW-0472">Membrane</keyword>
<feature type="transmembrane region" description="Helical" evidence="1">
    <location>
        <begin position="220"/>
        <end position="239"/>
    </location>
</feature>
<reference evidence="3" key="2">
    <citation type="submission" date="2020-09" db="EMBL/GenBank/DDBJ databases">
        <authorList>
            <person name="Sun Q."/>
            <person name="Zhou Y."/>
        </authorList>
    </citation>
    <scope>NUCLEOTIDE SEQUENCE</scope>
    <source>
        <strain evidence="3">CGMCC 1.15519</strain>
    </source>
</reference>
<dbReference type="AlphaFoldDB" id="A0A917A199"/>
<comment type="caution">
    <text evidence="3">The sequence shown here is derived from an EMBL/GenBank/DDBJ whole genome shotgun (WGS) entry which is preliminary data.</text>
</comment>
<protein>
    <recommendedName>
        <fullName evidence="2">DUF1206 domain-containing protein</fullName>
    </recommendedName>
</protein>
<feature type="transmembrane region" description="Helical" evidence="1">
    <location>
        <begin position="135"/>
        <end position="153"/>
    </location>
</feature>
<keyword evidence="1" id="KW-0812">Transmembrane</keyword>
<evidence type="ECO:0000256" key="1">
    <source>
        <dbReference type="SAM" id="Phobius"/>
    </source>
</evidence>
<evidence type="ECO:0000313" key="3">
    <source>
        <dbReference type="EMBL" id="GGE20908.1"/>
    </source>
</evidence>
<feature type="domain" description="DUF1206" evidence="2">
    <location>
        <begin position="181"/>
        <end position="244"/>
    </location>
</feature>
<dbReference type="Pfam" id="PF06724">
    <property type="entry name" value="DUF1206"/>
    <property type="match status" value="3"/>
</dbReference>
<feature type="transmembrane region" description="Helical" evidence="1">
    <location>
        <begin position="86"/>
        <end position="107"/>
    </location>
</feature>
<organism evidence="3 4">
    <name type="scientific">Sandarakinorhabdus glacialis</name>
    <dbReference type="NCBI Taxonomy" id="1614636"/>
    <lineage>
        <taxon>Bacteria</taxon>
        <taxon>Pseudomonadati</taxon>
        <taxon>Pseudomonadota</taxon>
        <taxon>Alphaproteobacteria</taxon>
        <taxon>Sphingomonadales</taxon>
        <taxon>Sphingosinicellaceae</taxon>
        <taxon>Sandarakinorhabdus</taxon>
    </lineage>
</organism>
<reference evidence="3" key="1">
    <citation type="journal article" date="2014" name="Int. J. Syst. Evol. Microbiol.">
        <title>Complete genome sequence of Corynebacterium casei LMG S-19264T (=DSM 44701T), isolated from a smear-ripened cheese.</title>
        <authorList>
            <consortium name="US DOE Joint Genome Institute (JGI-PGF)"/>
            <person name="Walter F."/>
            <person name="Albersmeier A."/>
            <person name="Kalinowski J."/>
            <person name="Ruckert C."/>
        </authorList>
    </citation>
    <scope>NUCLEOTIDE SEQUENCE</scope>
    <source>
        <strain evidence="3">CGMCC 1.15519</strain>
    </source>
</reference>
<name>A0A917A199_9SPHN</name>
<proteinExistence type="predicted"/>
<feature type="transmembrane region" description="Helical" evidence="1">
    <location>
        <begin position="182"/>
        <end position="200"/>
    </location>
</feature>
<feature type="domain" description="DUF1206" evidence="2">
    <location>
        <begin position="90"/>
        <end position="157"/>
    </location>
</feature>
<keyword evidence="4" id="KW-1185">Reference proteome</keyword>
<sequence length="264" mass="26881">MNGASRMETATRAGFAARGLMYLLVAFLALRSGRTEDGAGALKLLDSDVGRAVLAVMALGFLAYGVWRLAEAAIDSEGHGSNAKGLAVRAGGAVSGLIHLGLGVYAAKLAAGRPAESGGAEGGAATALSLPGGEGLLMVAAAALLATAVVNLLKAVKGGFLKHLDAQAAGQAWVKWVGRGGYAARGVVFAIMALFFWRAAQAASAAQAGGIDEALDWLTGWPRLLVAAGLGLFGVFSLVEARYRRINDPQVLARLQGAGRRLVS</sequence>
<feature type="domain" description="DUF1206" evidence="2">
    <location>
        <begin position="13"/>
        <end position="74"/>
    </location>
</feature>
<dbReference type="InterPro" id="IPR009597">
    <property type="entry name" value="DUF1206"/>
</dbReference>
<dbReference type="Proteomes" id="UP000635071">
    <property type="component" value="Unassembled WGS sequence"/>
</dbReference>
<feature type="transmembrane region" description="Helical" evidence="1">
    <location>
        <begin position="51"/>
        <end position="74"/>
    </location>
</feature>
<gene>
    <name evidence="3" type="ORF">GCM10011529_29410</name>
</gene>
<keyword evidence="1" id="KW-1133">Transmembrane helix</keyword>